<dbReference type="Pfam" id="PF14223">
    <property type="entry name" value="Retrotran_gag_2"/>
    <property type="match status" value="1"/>
</dbReference>
<evidence type="ECO:0000256" key="1">
    <source>
        <dbReference type="SAM" id="SignalP"/>
    </source>
</evidence>
<organism evidence="2 3">
    <name type="scientific">Pocillopora damicornis</name>
    <name type="common">Cauliflower coral</name>
    <name type="synonym">Millepora damicornis</name>
    <dbReference type="NCBI Taxonomy" id="46731"/>
    <lineage>
        <taxon>Eukaryota</taxon>
        <taxon>Metazoa</taxon>
        <taxon>Cnidaria</taxon>
        <taxon>Anthozoa</taxon>
        <taxon>Hexacorallia</taxon>
        <taxon>Scleractinia</taxon>
        <taxon>Astrocoeniina</taxon>
        <taxon>Pocilloporidae</taxon>
        <taxon>Pocillopora</taxon>
    </lineage>
</organism>
<dbReference type="EMBL" id="RCHS01003646">
    <property type="protein sequence ID" value="RMX40399.1"/>
    <property type="molecule type" value="Genomic_DNA"/>
</dbReference>
<reference evidence="2 3" key="1">
    <citation type="journal article" date="2018" name="Sci. Rep.">
        <title>Comparative analysis of the Pocillopora damicornis genome highlights role of immune system in coral evolution.</title>
        <authorList>
            <person name="Cunning R."/>
            <person name="Bay R.A."/>
            <person name="Gillette P."/>
            <person name="Baker A.C."/>
            <person name="Traylor-Knowles N."/>
        </authorList>
    </citation>
    <scope>NUCLEOTIDE SEQUENCE [LARGE SCALE GENOMIC DNA]</scope>
    <source>
        <strain evidence="2">RSMAS</strain>
        <tissue evidence="2">Whole animal</tissue>
    </source>
</reference>
<keyword evidence="1" id="KW-0732">Signal</keyword>
<sequence length="73" mass="8251">MKHLLLAKGLWGLVEGSEVLADDAMTTTQVLYRSRLQKAFSTTVLAIDSAQLYLITSSEEPKQAWDVLRKHFE</sequence>
<dbReference type="AlphaFoldDB" id="A0A3M6TGH0"/>
<feature type="chain" id="PRO_5018186470" evidence="1">
    <location>
        <begin position="17"/>
        <end position="73"/>
    </location>
</feature>
<protein>
    <submittedName>
        <fullName evidence="2">Uncharacterized protein</fullName>
    </submittedName>
</protein>
<evidence type="ECO:0000313" key="3">
    <source>
        <dbReference type="Proteomes" id="UP000275408"/>
    </source>
</evidence>
<feature type="signal peptide" evidence="1">
    <location>
        <begin position="1"/>
        <end position="16"/>
    </location>
</feature>
<name>A0A3M6TGH0_POCDA</name>
<gene>
    <name evidence="2" type="ORF">pdam_00024606</name>
</gene>
<accession>A0A3M6TGH0</accession>
<evidence type="ECO:0000313" key="2">
    <source>
        <dbReference type="EMBL" id="RMX40399.1"/>
    </source>
</evidence>
<dbReference type="Proteomes" id="UP000275408">
    <property type="component" value="Unassembled WGS sequence"/>
</dbReference>
<comment type="caution">
    <text evidence="2">The sequence shown here is derived from an EMBL/GenBank/DDBJ whole genome shotgun (WGS) entry which is preliminary data.</text>
</comment>
<keyword evidence="3" id="KW-1185">Reference proteome</keyword>
<proteinExistence type="predicted"/>